<dbReference type="Gene3D" id="2.160.20.10">
    <property type="entry name" value="Single-stranded right-handed beta-helix, Pectin lyase-like"/>
    <property type="match status" value="2"/>
</dbReference>
<keyword evidence="4" id="KW-1185">Reference proteome</keyword>
<dbReference type="InterPro" id="IPR011050">
    <property type="entry name" value="Pectin_lyase_fold/virulence"/>
</dbReference>
<dbReference type="HOGENOM" id="CLU_467504_0_0_7"/>
<dbReference type="InterPro" id="IPR012334">
    <property type="entry name" value="Pectin_lyas_fold"/>
</dbReference>
<evidence type="ECO:0000313" key="3">
    <source>
        <dbReference type="EMBL" id="EGJ49497.1"/>
    </source>
</evidence>
<proteinExistence type="predicted"/>
<organism evidence="3 4">
    <name type="scientific">Desulfocurvibacter africanus subsp. africanus str. Walvis Bay</name>
    <dbReference type="NCBI Taxonomy" id="690850"/>
    <lineage>
        <taxon>Bacteria</taxon>
        <taxon>Pseudomonadati</taxon>
        <taxon>Thermodesulfobacteriota</taxon>
        <taxon>Desulfovibrionia</taxon>
        <taxon>Desulfovibrionales</taxon>
        <taxon>Desulfovibrionaceae</taxon>
        <taxon>Desulfocurvibacter</taxon>
    </lineage>
</organism>
<feature type="signal peptide" evidence="1">
    <location>
        <begin position="1"/>
        <end position="29"/>
    </location>
</feature>
<dbReference type="InterPro" id="IPR006626">
    <property type="entry name" value="PbH1"/>
</dbReference>
<name>F3YXQ3_DESAF</name>
<sequence precursor="true">MQHMCNKLCRIGLLLVALAILTQVAPAMAATYFVSPAGNDAAAGTSQGTAWKSLAKVANSALRAGDVVQLARGGVWRESLSLPSSGITLTAYGSGNAPVISGANIVSGLYAEAQSAGVTWIGSISTQPAQVFVNGVRGQRVGSAGEVNAARKWHWSNGRLTVFWDSGSAPAVEASLRQTVLNYNGHSNVVVDGLRIERASDTCVNMGVGNSNVLRNSVVADSFIKGVRSSGEAQHNNGRIEDNKIFGCGAEGILLDGRMTGWVVQRNEIYNCAQLHNELVGGHAQQEWSGAIKVWGWIKAGYVGTLTIQDNYIHDIQPQFTAGSVDHKRYVGIWLDELIDPTGRPLIARNRIVNTASRGIFVEKSSNVDVAYNTVERCASIQYCAGIQVEGNYGQGAHDNHVLNNTVYGGYWGIAVKNFEASGLVNNVVRNNIAYGTKAERLYAVDGGDNNGTNGSGNVYEHNSFGPQASGFVRFGSSCSTYASLESLYKRSMRNVEGDPRLVDPANGDLRLKADSPCIDAGGSTFGTKDILGNAIQNGVPDVGAIEYLQGGSTDPVTPDPITPDPVTPKKYKHLVPVRSLLL</sequence>
<gene>
    <name evidence="3" type="ORF">Desaf_1155</name>
</gene>
<dbReference type="InterPro" id="IPR039448">
    <property type="entry name" value="Beta_helix"/>
</dbReference>
<dbReference type="KEGG" id="daf:Desaf_1155"/>
<dbReference type="STRING" id="690850.Desaf_1155"/>
<reference evidence="3 4" key="1">
    <citation type="journal article" date="2011" name="J. Bacteriol.">
        <title>Genome sequence of the mercury-methylating and pleomorphic Desulfovibrio africanus Strain Walvis Bay.</title>
        <authorList>
            <person name="Brown S.D."/>
            <person name="Wall J.D."/>
            <person name="Kucken A.M."/>
            <person name="Gilmour C.C."/>
            <person name="Podar M."/>
            <person name="Brandt C.C."/>
            <person name="Teshima H."/>
            <person name="Detter J.C."/>
            <person name="Han C.S."/>
            <person name="Land M.L."/>
            <person name="Lucas S."/>
            <person name="Han J."/>
            <person name="Pennacchio L."/>
            <person name="Nolan M."/>
            <person name="Pitluck S."/>
            <person name="Woyke T."/>
            <person name="Goodwin L."/>
            <person name="Palumbo A.V."/>
            <person name="Elias D.A."/>
        </authorList>
    </citation>
    <scope>NUCLEOTIDE SEQUENCE [LARGE SCALE GENOMIC DNA]</scope>
    <source>
        <strain evidence="3 4">Walvis Bay</strain>
    </source>
</reference>
<keyword evidence="1" id="KW-0732">Signal</keyword>
<feature type="chain" id="PRO_5003307985" description="Right handed beta helix domain-containing protein" evidence="1">
    <location>
        <begin position="30"/>
        <end position="583"/>
    </location>
</feature>
<dbReference type="RefSeq" id="WP_014259303.1">
    <property type="nucleotide sequence ID" value="NC_016629.1"/>
</dbReference>
<dbReference type="EMBL" id="CP003221">
    <property type="protein sequence ID" value="EGJ49497.1"/>
    <property type="molecule type" value="Genomic_DNA"/>
</dbReference>
<dbReference type="Proteomes" id="UP000007844">
    <property type="component" value="Chromosome"/>
</dbReference>
<dbReference type="AlphaFoldDB" id="F3YXQ3"/>
<dbReference type="Pfam" id="PF13229">
    <property type="entry name" value="Beta_helix"/>
    <property type="match status" value="1"/>
</dbReference>
<evidence type="ECO:0000256" key="1">
    <source>
        <dbReference type="SAM" id="SignalP"/>
    </source>
</evidence>
<evidence type="ECO:0000259" key="2">
    <source>
        <dbReference type="Pfam" id="PF13229"/>
    </source>
</evidence>
<accession>F3YXQ3</accession>
<feature type="domain" description="Right handed beta helix" evidence="2">
    <location>
        <begin position="182"/>
        <end position="407"/>
    </location>
</feature>
<dbReference type="SUPFAM" id="SSF51126">
    <property type="entry name" value="Pectin lyase-like"/>
    <property type="match status" value="1"/>
</dbReference>
<dbReference type="SMART" id="SM00710">
    <property type="entry name" value="PbH1"/>
    <property type="match status" value="8"/>
</dbReference>
<protein>
    <recommendedName>
        <fullName evidence="2">Right handed beta helix domain-containing protein</fullName>
    </recommendedName>
</protein>
<evidence type="ECO:0000313" key="4">
    <source>
        <dbReference type="Proteomes" id="UP000007844"/>
    </source>
</evidence>